<evidence type="ECO:0000313" key="10">
    <source>
        <dbReference type="Proteomes" id="UP001054820"/>
    </source>
</evidence>
<dbReference type="InterPro" id="IPR003423">
    <property type="entry name" value="OMP_efflux"/>
</dbReference>
<evidence type="ECO:0000256" key="8">
    <source>
        <dbReference type="SAM" id="SignalP"/>
    </source>
</evidence>
<keyword evidence="6" id="KW-0472">Membrane</keyword>
<sequence>MMPRTLSISVALALFSSTIFADSNAKYSELLEQHNLVQSAQENLKSAQSNVDVEKSGWYPEFRVGLEAGRDNYERDNSPNSHLDTHQVSASINQLLWDFGAVNSSINHAESKVNRAESELDRQKQYLILAGLEAELNLYKALKILEFAHKSEDNIKQQTKLESTRIDAGQGYTTDLLQAKTQLAAAQARRVFAEGGLAQAKNRYAAVFGHETAVQMATDSLPKLNITVPNELKSALEKAMANNPDIQVSQADLAILNAEVIKTSKAEWMPKIQLRAEHINSHNPDGIEQERLQNNIVVRMDWRFNTGLRANHAEDSVKAKARAATQQVKNKRIQTIEDTRNAWTQLLTSQTRLSYLTNQVELSERFLELARKERELGKRSLLDVLNGETQLINAQSDVAAAQTDLKISQLQLMLQMGQLTLDVFK</sequence>
<evidence type="ECO:0000256" key="1">
    <source>
        <dbReference type="ARBA" id="ARBA00004442"/>
    </source>
</evidence>
<keyword evidence="5" id="KW-0812">Transmembrane</keyword>
<reference evidence="9" key="1">
    <citation type="journal article" date="2022" name="Arch. Microbiol.">
        <title>Thiomicrorhabdus immobilis sp. nov., a mesophilic sulfur-oxidizing bacterium isolated from sediment of a brackish lake in northern Japan.</title>
        <authorList>
            <person name="Kojima H."/>
            <person name="Mochizuki J."/>
            <person name="Kanda M."/>
            <person name="Watanabe T."/>
            <person name="Fukui M."/>
        </authorList>
    </citation>
    <scope>NUCLEOTIDE SEQUENCE</scope>
    <source>
        <strain evidence="9">Am19</strain>
    </source>
</reference>
<proteinExistence type="inferred from homology"/>
<feature type="signal peptide" evidence="8">
    <location>
        <begin position="1"/>
        <end position="21"/>
    </location>
</feature>
<dbReference type="EMBL" id="AP024202">
    <property type="protein sequence ID" value="BCN94148.1"/>
    <property type="molecule type" value="Genomic_DNA"/>
</dbReference>
<keyword evidence="7" id="KW-0998">Cell outer membrane</keyword>
<evidence type="ECO:0000256" key="4">
    <source>
        <dbReference type="ARBA" id="ARBA00022452"/>
    </source>
</evidence>
<dbReference type="PANTHER" id="PTHR30026">
    <property type="entry name" value="OUTER MEMBRANE PROTEIN TOLC"/>
    <property type="match status" value="1"/>
</dbReference>
<feature type="chain" id="PRO_5046887637" evidence="8">
    <location>
        <begin position="22"/>
        <end position="425"/>
    </location>
</feature>
<evidence type="ECO:0000256" key="3">
    <source>
        <dbReference type="ARBA" id="ARBA00022448"/>
    </source>
</evidence>
<evidence type="ECO:0000256" key="2">
    <source>
        <dbReference type="ARBA" id="ARBA00007613"/>
    </source>
</evidence>
<evidence type="ECO:0000313" key="9">
    <source>
        <dbReference type="EMBL" id="BCN94148.1"/>
    </source>
</evidence>
<keyword evidence="10" id="KW-1185">Reference proteome</keyword>
<dbReference type="InterPro" id="IPR051906">
    <property type="entry name" value="TolC-like"/>
</dbReference>
<dbReference type="Gene3D" id="1.20.1600.10">
    <property type="entry name" value="Outer membrane efflux proteins (OEP)"/>
    <property type="match status" value="1"/>
</dbReference>
<dbReference type="Proteomes" id="UP001054820">
    <property type="component" value="Chromosome"/>
</dbReference>
<organism evidence="9 10">
    <name type="scientific">Thiomicrorhabdus immobilis</name>
    <dbReference type="NCBI Taxonomy" id="2791037"/>
    <lineage>
        <taxon>Bacteria</taxon>
        <taxon>Pseudomonadati</taxon>
        <taxon>Pseudomonadota</taxon>
        <taxon>Gammaproteobacteria</taxon>
        <taxon>Thiotrichales</taxon>
        <taxon>Piscirickettsiaceae</taxon>
        <taxon>Thiomicrorhabdus</taxon>
    </lineage>
</organism>
<dbReference type="Pfam" id="PF02321">
    <property type="entry name" value="OEP"/>
    <property type="match status" value="2"/>
</dbReference>
<keyword evidence="8" id="KW-0732">Signal</keyword>
<protein>
    <submittedName>
        <fullName evidence="9">Channel protein TolC</fullName>
    </submittedName>
</protein>
<keyword evidence="4" id="KW-1134">Transmembrane beta strand</keyword>
<gene>
    <name evidence="9" type="ORF">THMIRHAM_19330</name>
</gene>
<evidence type="ECO:0000256" key="5">
    <source>
        <dbReference type="ARBA" id="ARBA00022692"/>
    </source>
</evidence>
<evidence type="ECO:0000256" key="6">
    <source>
        <dbReference type="ARBA" id="ARBA00023136"/>
    </source>
</evidence>
<name>A0ABN6CYI3_9GAMM</name>
<keyword evidence="3" id="KW-0813">Transport</keyword>
<accession>A0ABN6CYI3</accession>
<dbReference type="PANTHER" id="PTHR30026:SF20">
    <property type="entry name" value="OUTER MEMBRANE PROTEIN TOLC"/>
    <property type="match status" value="1"/>
</dbReference>
<evidence type="ECO:0000256" key="7">
    <source>
        <dbReference type="ARBA" id="ARBA00023237"/>
    </source>
</evidence>
<comment type="subcellular location">
    <subcellularLocation>
        <location evidence="1">Cell outer membrane</location>
    </subcellularLocation>
</comment>
<comment type="similarity">
    <text evidence="2">Belongs to the outer membrane factor (OMF) (TC 1.B.17) family.</text>
</comment>
<dbReference type="SUPFAM" id="SSF56954">
    <property type="entry name" value="Outer membrane efflux proteins (OEP)"/>
    <property type="match status" value="1"/>
</dbReference>